<dbReference type="PROSITE" id="PS51379">
    <property type="entry name" value="4FE4S_FER_2"/>
    <property type="match status" value="3"/>
</dbReference>
<dbReference type="Proteomes" id="UP000094056">
    <property type="component" value="Unassembled WGS sequence"/>
</dbReference>
<evidence type="ECO:0000256" key="3">
    <source>
        <dbReference type="ARBA" id="ARBA00023004"/>
    </source>
</evidence>
<proteinExistence type="predicted"/>
<keyword evidence="3" id="KW-0408">Iron</keyword>
<dbReference type="InterPro" id="IPR017900">
    <property type="entry name" value="4Fe4S_Fe_S_CS"/>
</dbReference>
<accession>A0A1E3XEW3</accession>
<gene>
    <name evidence="6" type="ORF">SCARUB_00649</name>
</gene>
<feature type="domain" description="4Fe-4S ferredoxin-type" evidence="5">
    <location>
        <begin position="87"/>
        <end position="116"/>
    </location>
</feature>
<dbReference type="GO" id="GO:0051539">
    <property type="term" value="F:4 iron, 4 sulfur cluster binding"/>
    <property type="evidence" value="ECO:0007669"/>
    <property type="project" value="UniProtKB-KW"/>
</dbReference>
<organism evidence="6 7">
    <name type="scientific">Candidatus Scalindua rubra</name>
    <dbReference type="NCBI Taxonomy" id="1872076"/>
    <lineage>
        <taxon>Bacteria</taxon>
        <taxon>Pseudomonadati</taxon>
        <taxon>Planctomycetota</taxon>
        <taxon>Candidatus Brocadiia</taxon>
        <taxon>Candidatus Brocadiales</taxon>
        <taxon>Candidatus Scalinduaceae</taxon>
        <taxon>Candidatus Scalindua</taxon>
    </lineage>
</organism>
<name>A0A1E3XEW3_9BACT</name>
<dbReference type="InterPro" id="IPR017896">
    <property type="entry name" value="4Fe4S_Fe-S-bd"/>
</dbReference>
<feature type="domain" description="4Fe-4S ferredoxin-type" evidence="5">
    <location>
        <begin position="55"/>
        <end position="86"/>
    </location>
</feature>
<comment type="caution">
    <text evidence="6">The sequence shown here is derived from an EMBL/GenBank/DDBJ whole genome shotgun (WGS) entry which is preliminary data.</text>
</comment>
<protein>
    <submittedName>
        <fullName evidence="6">Molybdopterin oxidoreductase, beta (Fe-S) subunit</fullName>
    </submittedName>
</protein>
<dbReference type="AlphaFoldDB" id="A0A1E3XEW3"/>
<evidence type="ECO:0000313" key="7">
    <source>
        <dbReference type="Proteomes" id="UP000094056"/>
    </source>
</evidence>
<dbReference type="PANTHER" id="PTHR43177">
    <property type="entry name" value="PROTEIN NRFC"/>
    <property type="match status" value="1"/>
</dbReference>
<dbReference type="InterPro" id="IPR054822">
    <property type="entry name" value="DsrO-like"/>
</dbReference>
<dbReference type="SUPFAM" id="SSF54862">
    <property type="entry name" value="4Fe-4S ferredoxins"/>
    <property type="match status" value="1"/>
</dbReference>
<evidence type="ECO:0000256" key="4">
    <source>
        <dbReference type="ARBA" id="ARBA00023014"/>
    </source>
</evidence>
<keyword evidence="4" id="KW-0411">Iron-sulfur</keyword>
<dbReference type="EMBL" id="MAYW01000011">
    <property type="protein sequence ID" value="ODS34173.1"/>
    <property type="molecule type" value="Genomic_DNA"/>
</dbReference>
<dbReference type="PANTHER" id="PTHR43177:SF3">
    <property type="entry name" value="PROTEIN NRFC HOMOLOG"/>
    <property type="match status" value="1"/>
</dbReference>
<dbReference type="CDD" id="cd10551">
    <property type="entry name" value="PsrB"/>
    <property type="match status" value="1"/>
</dbReference>
<dbReference type="NCBIfam" id="NF045797">
    <property type="entry name" value="DsrO"/>
    <property type="match status" value="1"/>
</dbReference>
<dbReference type="PROSITE" id="PS00198">
    <property type="entry name" value="4FE4S_FER_1"/>
    <property type="match status" value="1"/>
</dbReference>
<evidence type="ECO:0000256" key="2">
    <source>
        <dbReference type="ARBA" id="ARBA00022723"/>
    </source>
</evidence>
<reference evidence="6 7" key="1">
    <citation type="submission" date="2016-07" db="EMBL/GenBank/DDBJ databases">
        <title>Draft genome of Scalindua rubra, obtained from a brine-seawater interface in the Red Sea, sheds light on salt adaptation in anammox bacteria.</title>
        <authorList>
            <person name="Speth D.R."/>
            <person name="Lagkouvardos I."/>
            <person name="Wang Y."/>
            <person name="Qian P.-Y."/>
            <person name="Dutilh B.E."/>
            <person name="Jetten M.S."/>
        </authorList>
    </citation>
    <scope>NUCLEOTIDE SEQUENCE [LARGE SCALE GENOMIC DNA]</scope>
    <source>
        <strain evidence="6">BSI-1</strain>
    </source>
</reference>
<dbReference type="Gene3D" id="3.30.70.20">
    <property type="match status" value="2"/>
</dbReference>
<evidence type="ECO:0000256" key="1">
    <source>
        <dbReference type="ARBA" id="ARBA00022485"/>
    </source>
</evidence>
<evidence type="ECO:0000313" key="6">
    <source>
        <dbReference type="EMBL" id="ODS34173.1"/>
    </source>
</evidence>
<dbReference type="GO" id="GO:0046872">
    <property type="term" value="F:metal ion binding"/>
    <property type="evidence" value="ECO:0007669"/>
    <property type="project" value="UniProtKB-KW"/>
</dbReference>
<sequence>MKSKKNKVRYGMVIDLRKCIGCNSCSVSCKVENDVPPGVSRSWVKVIEKGTYPNVRRSFLPALCNNCENPICVQNCPVNATWQREDGIVIVDPHRCIGCKYCIASCPYNVRHVNPIRKIVQKCQFCHHRVDAGLQPACVKSCPPWARIFGDLNDPNSEISKILAENATQVIKPEMGTDPRVFYIAAGKDVMDPFAVNT</sequence>
<dbReference type="Pfam" id="PF13247">
    <property type="entry name" value="Fer4_11"/>
    <property type="match status" value="1"/>
</dbReference>
<keyword evidence="2" id="KW-0479">Metal-binding</keyword>
<evidence type="ECO:0000259" key="5">
    <source>
        <dbReference type="PROSITE" id="PS51379"/>
    </source>
</evidence>
<dbReference type="InterPro" id="IPR050954">
    <property type="entry name" value="ET_IronSulfur_Cluster-Binding"/>
</dbReference>
<feature type="domain" description="4Fe-4S ferredoxin-type" evidence="5">
    <location>
        <begin position="10"/>
        <end position="39"/>
    </location>
</feature>
<keyword evidence="1" id="KW-0004">4Fe-4S</keyword>